<feature type="region of interest" description="Disordered" evidence="1">
    <location>
        <begin position="174"/>
        <end position="194"/>
    </location>
</feature>
<evidence type="ECO:0000313" key="2">
    <source>
        <dbReference type="EMBL" id="GIY46336.1"/>
    </source>
</evidence>
<comment type="caution">
    <text evidence="2">The sequence shown here is derived from an EMBL/GenBank/DDBJ whole genome shotgun (WGS) entry which is preliminary data.</text>
</comment>
<dbReference type="AlphaFoldDB" id="A0AAV4TMJ3"/>
<accession>A0AAV4TMJ3</accession>
<gene>
    <name evidence="2" type="ORF">CEXT_241511</name>
</gene>
<dbReference type="EMBL" id="BPLR01011399">
    <property type="protein sequence ID" value="GIY46336.1"/>
    <property type="molecule type" value="Genomic_DNA"/>
</dbReference>
<protein>
    <submittedName>
        <fullName evidence="2">Uncharacterized protein</fullName>
    </submittedName>
</protein>
<sequence length="194" mass="22341">MIRLDGISCVQVGDKSPIVNCLTKQMILVVHVPSNEHLYHICAPIIFSVEPFHRKVHGIGKQNGAVQCVYIHRSPLGRRSGFEESPPGQPFPEEPLGKAPLLPFFWLLFTRVLVKAICQSRLWTMANEYPLQSRMYTGLSDTNTVLEARPGYMPVSMWPDKSVERNVLRLRLRRKEEKRRPPPSMYHPWGKQKE</sequence>
<evidence type="ECO:0000256" key="1">
    <source>
        <dbReference type="SAM" id="MobiDB-lite"/>
    </source>
</evidence>
<organism evidence="2 3">
    <name type="scientific">Caerostris extrusa</name>
    <name type="common">Bark spider</name>
    <name type="synonym">Caerostris bankana</name>
    <dbReference type="NCBI Taxonomy" id="172846"/>
    <lineage>
        <taxon>Eukaryota</taxon>
        <taxon>Metazoa</taxon>
        <taxon>Ecdysozoa</taxon>
        <taxon>Arthropoda</taxon>
        <taxon>Chelicerata</taxon>
        <taxon>Arachnida</taxon>
        <taxon>Araneae</taxon>
        <taxon>Araneomorphae</taxon>
        <taxon>Entelegynae</taxon>
        <taxon>Araneoidea</taxon>
        <taxon>Araneidae</taxon>
        <taxon>Caerostris</taxon>
    </lineage>
</organism>
<dbReference type="Proteomes" id="UP001054945">
    <property type="component" value="Unassembled WGS sequence"/>
</dbReference>
<evidence type="ECO:0000313" key="3">
    <source>
        <dbReference type="Proteomes" id="UP001054945"/>
    </source>
</evidence>
<proteinExistence type="predicted"/>
<reference evidence="2 3" key="1">
    <citation type="submission" date="2021-06" db="EMBL/GenBank/DDBJ databases">
        <title>Caerostris extrusa draft genome.</title>
        <authorList>
            <person name="Kono N."/>
            <person name="Arakawa K."/>
        </authorList>
    </citation>
    <scope>NUCLEOTIDE SEQUENCE [LARGE SCALE GENOMIC DNA]</scope>
</reference>
<name>A0AAV4TMJ3_CAEEX</name>
<keyword evidence="3" id="KW-1185">Reference proteome</keyword>